<dbReference type="EMBL" id="PXOG01000011">
    <property type="protein sequence ID" value="RGP81334.1"/>
    <property type="molecule type" value="Genomic_DNA"/>
</dbReference>
<dbReference type="Pfam" id="PF13695">
    <property type="entry name" value="Zn_ribbon_3CxxC"/>
    <property type="match status" value="1"/>
</dbReference>
<evidence type="ECO:0000256" key="3">
    <source>
        <dbReference type="ARBA" id="ARBA00022833"/>
    </source>
</evidence>
<gene>
    <name evidence="6" type="ORF">FLONG3_478</name>
</gene>
<evidence type="ECO:0000256" key="4">
    <source>
        <dbReference type="SAM" id="MobiDB-lite"/>
    </source>
</evidence>
<reference evidence="6 7" key="1">
    <citation type="journal article" date="2018" name="PLoS Pathog.">
        <title>Evolution of structural diversity of trichothecenes, a family of toxins produced by plant pathogenic and entomopathogenic fungi.</title>
        <authorList>
            <person name="Proctor R.H."/>
            <person name="McCormick S.P."/>
            <person name="Kim H.S."/>
            <person name="Cardoza R.E."/>
            <person name="Stanley A.M."/>
            <person name="Lindo L."/>
            <person name="Kelly A."/>
            <person name="Brown D.W."/>
            <person name="Lee T."/>
            <person name="Vaughan M.M."/>
            <person name="Alexander N.J."/>
            <person name="Busman M."/>
            <person name="Gutierrez S."/>
        </authorList>
    </citation>
    <scope>NUCLEOTIDE SEQUENCE [LARGE SCALE GENOMIC DNA]</scope>
    <source>
        <strain evidence="6 7">NRRL 20695</strain>
    </source>
</reference>
<evidence type="ECO:0000313" key="7">
    <source>
        <dbReference type="Proteomes" id="UP000266234"/>
    </source>
</evidence>
<feature type="compositionally biased region" description="Polar residues" evidence="4">
    <location>
        <begin position="15"/>
        <end position="26"/>
    </location>
</feature>
<accession>A0A395T9A8</accession>
<dbReference type="SMART" id="SM01328">
    <property type="entry name" value="zf-3CxxC"/>
    <property type="match status" value="1"/>
</dbReference>
<evidence type="ECO:0000313" key="6">
    <source>
        <dbReference type="EMBL" id="RGP81334.1"/>
    </source>
</evidence>
<comment type="caution">
    <text evidence="6">The sequence shown here is derived from an EMBL/GenBank/DDBJ whole genome shotgun (WGS) entry which is preliminary data.</text>
</comment>
<sequence>MAAQALPNDEPLSLASLSISPNTGEENQAEDTVVENSESPREEESASPSSPNESDGTEKETQHGNTPEQHNEPDPVTTGKPSPAPPKYSMYPDLHDLVKERLGDDLEYSFRDHDTGTGIKNEHDTAIMGCFLCYRHGPTCRRWYSNRIAVTIREYEDDSYNVRVYHQLCLSCWRPARPTIEGDDKLLYADRVAYHLKKWNNIHAEQPKRNVEPNGQHKKKLCQGCINGHCKIKSNN</sequence>
<evidence type="ECO:0000256" key="2">
    <source>
        <dbReference type="ARBA" id="ARBA00022771"/>
    </source>
</evidence>
<dbReference type="Proteomes" id="UP000266234">
    <property type="component" value="Unassembled WGS sequence"/>
</dbReference>
<keyword evidence="2" id="KW-0863">Zinc-finger</keyword>
<name>A0A395T9A8_9HYPO</name>
<evidence type="ECO:0000259" key="5">
    <source>
        <dbReference type="SMART" id="SM01328"/>
    </source>
</evidence>
<feature type="domain" description="3CxxC-type" evidence="5">
    <location>
        <begin position="126"/>
        <end position="228"/>
    </location>
</feature>
<keyword evidence="7" id="KW-1185">Reference proteome</keyword>
<dbReference type="OrthoDB" id="8121437at2759"/>
<dbReference type="STRING" id="694270.A0A395T9A8"/>
<dbReference type="GO" id="GO:0008270">
    <property type="term" value="F:zinc ion binding"/>
    <property type="evidence" value="ECO:0007669"/>
    <property type="project" value="UniProtKB-KW"/>
</dbReference>
<feature type="region of interest" description="Disordered" evidence="4">
    <location>
        <begin position="1"/>
        <end position="91"/>
    </location>
</feature>
<organism evidence="6 7">
    <name type="scientific">Fusarium longipes</name>
    <dbReference type="NCBI Taxonomy" id="694270"/>
    <lineage>
        <taxon>Eukaryota</taxon>
        <taxon>Fungi</taxon>
        <taxon>Dikarya</taxon>
        <taxon>Ascomycota</taxon>
        <taxon>Pezizomycotina</taxon>
        <taxon>Sordariomycetes</taxon>
        <taxon>Hypocreomycetidae</taxon>
        <taxon>Hypocreales</taxon>
        <taxon>Nectriaceae</taxon>
        <taxon>Fusarium</taxon>
    </lineage>
</organism>
<keyword evidence="1" id="KW-0479">Metal-binding</keyword>
<protein>
    <recommendedName>
        <fullName evidence="5">3CxxC-type domain-containing protein</fullName>
    </recommendedName>
</protein>
<dbReference type="InterPro" id="IPR027377">
    <property type="entry name" value="ZAR1/RTP1-5-like_Znf-3CxxC"/>
</dbReference>
<evidence type="ECO:0000256" key="1">
    <source>
        <dbReference type="ARBA" id="ARBA00022723"/>
    </source>
</evidence>
<proteinExistence type="predicted"/>
<keyword evidence="3" id="KW-0862">Zinc</keyword>
<dbReference type="AlphaFoldDB" id="A0A395T9A8"/>